<evidence type="ECO:0000313" key="2">
    <source>
        <dbReference type="Proteomes" id="UP000548476"/>
    </source>
</evidence>
<dbReference type="RefSeq" id="WP_184788169.1">
    <property type="nucleotide sequence ID" value="NZ_BONT01000004.1"/>
</dbReference>
<proteinExistence type="predicted"/>
<protein>
    <submittedName>
        <fullName evidence="1">Uncharacterized protein</fullName>
    </submittedName>
</protein>
<comment type="caution">
    <text evidence="1">The sequence shown here is derived from an EMBL/GenBank/DDBJ whole genome shotgun (WGS) entry which is preliminary data.</text>
</comment>
<dbReference type="EMBL" id="JACHGT010000006">
    <property type="protein sequence ID" value="MBB6035323.1"/>
    <property type="molecule type" value="Genomic_DNA"/>
</dbReference>
<evidence type="ECO:0000313" key="1">
    <source>
        <dbReference type="EMBL" id="MBB6035323.1"/>
    </source>
</evidence>
<gene>
    <name evidence="1" type="ORF">HNR73_003180</name>
</gene>
<sequence length="212" mass="22186">MDWNTALSGHTDPADDHGDFVEIGVLHSRGGSVVMSGLESPEYLDWELADGPSRVFLAYRDLTDGERAYDHPGITRVVAAVAVIPEGLTPEQVASSPTDDGAFDSNFLGPLSAVYSDLPGVRIPGPILLGDAKSDPEGHARRTGELVAELARQAAEGVAAPVIEVAIDLESGANAFVFPTHAHDVSTTVLGGEHAPGADVSFVVWGGFDFVD</sequence>
<dbReference type="Proteomes" id="UP000548476">
    <property type="component" value="Unassembled WGS sequence"/>
</dbReference>
<dbReference type="AlphaFoldDB" id="A0A841FK58"/>
<reference evidence="1 2" key="1">
    <citation type="submission" date="2020-08" db="EMBL/GenBank/DDBJ databases">
        <title>Genomic Encyclopedia of Type Strains, Phase IV (KMG-IV): sequencing the most valuable type-strain genomes for metagenomic binning, comparative biology and taxonomic classification.</title>
        <authorList>
            <person name="Goeker M."/>
        </authorList>
    </citation>
    <scope>NUCLEOTIDE SEQUENCE [LARGE SCALE GENOMIC DNA]</scope>
    <source>
        <strain evidence="1 2">YIM 65646</strain>
    </source>
</reference>
<keyword evidence="2" id="KW-1185">Reference proteome</keyword>
<name>A0A841FK58_9ACTN</name>
<organism evidence="1 2">
    <name type="scientific">Phytomonospora endophytica</name>
    <dbReference type="NCBI Taxonomy" id="714109"/>
    <lineage>
        <taxon>Bacteria</taxon>
        <taxon>Bacillati</taxon>
        <taxon>Actinomycetota</taxon>
        <taxon>Actinomycetes</taxon>
        <taxon>Micromonosporales</taxon>
        <taxon>Micromonosporaceae</taxon>
        <taxon>Phytomonospora</taxon>
    </lineage>
</organism>
<accession>A0A841FK58</accession>